<dbReference type="Gene3D" id="3.40.50.1980">
    <property type="entry name" value="Nitrogenase molybdenum iron protein domain"/>
    <property type="match status" value="2"/>
</dbReference>
<evidence type="ECO:0000256" key="2">
    <source>
        <dbReference type="ARBA" id="ARBA00008814"/>
    </source>
</evidence>
<evidence type="ECO:0000313" key="12">
    <source>
        <dbReference type="Proteomes" id="UP000276178"/>
    </source>
</evidence>
<dbReference type="AlphaFoldDB" id="A0A3M8BCT2"/>
<dbReference type="Gene3D" id="1.10.10.60">
    <property type="entry name" value="Homeodomain-like"/>
    <property type="match status" value="2"/>
</dbReference>
<dbReference type="PROSITE" id="PS50983">
    <property type="entry name" value="FE_B12_PBP"/>
    <property type="match status" value="1"/>
</dbReference>
<dbReference type="GO" id="GO:0030288">
    <property type="term" value="C:outer membrane-bounded periplasmic space"/>
    <property type="evidence" value="ECO:0007669"/>
    <property type="project" value="TreeGrafter"/>
</dbReference>
<keyword evidence="3" id="KW-0813">Transport</keyword>
<dbReference type="Proteomes" id="UP000276178">
    <property type="component" value="Unassembled WGS sequence"/>
</dbReference>
<evidence type="ECO:0000256" key="4">
    <source>
        <dbReference type="ARBA" id="ARBA00022729"/>
    </source>
</evidence>
<evidence type="ECO:0000259" key="8">
    <source>
        <dbReference type="PROSITE" id="PS01124"/>
    </source>
</evidence>
<gene>
    <name evidence="10" type="ORF">BAG01nite_06100</name>
    <name evidence="11" type="ORF">EB820_01465</name>
</gene>
<dbReference type="Gene3D" id="2.60.120.10">
    <property type="entry name" value="Jelly Rolls"/>
    <property type="match status" value="1"/>
</dbReference>
<keyword evidence="7" id="KW-0804">Transcription</keyword>
<dbReference type="PRINTS" id="PR00032">
    <property type="entry name" value="HTHARAC"/>
</dbReference>
<organism evidence="11 12">
    <name type="scientific">Brevibacillus agri</name>
    <dbReference type="NCBI Taxonomy" id="51101"/>
    <lineage>
        <taxon>Bacteria</taxon>
        <taxon>Bacillati</taxon>
        <taxon>Bacillota</taxon>
        <taxon>Bacilli</taxon>
        <taxon>Bacillales</taxon>
        <taxon>Paenibacillaceae</taxon>
        <taxon>Brevibacillus</taxon>
    </lineage>
</organism>
<evidence type="ECO:0000256" key="7">
    <source>
        <dbReference type="ARBA" id="ARBA00023163"/>
    </source>
</evidence>
<evidence type="ECO:0000313" key="10">
    <source>
        <dbReference type="EMBL" id="GED24508.1"/>
    </source>
</evidence>
<feature type="domain" description="HTH araC/xylS-type" evidence="8">
    <location>
        <begin position="175"/>
        <end position="272"/>
    </location>
</feature>
<dbReference type="PROSITE" id="PS01124">
    <property type="entry name" value="HTH_ARAC_FAMILY_2"/>
    <property type="match status" value="1"/>
</dbReference>
<evidence type="ECO:0000313" key="11">
    <source>
        <dbReference type="EMBL" id="RNB60827.1"/>
    </source>
</evidence>
<dbReference type="SMART" id="SM00342">
    <property type="entry name" value="HTH_ARAC"/>
    <property type="match status" value="1"/>
</dbReference>
<dbReference type="SUPFAM" id="SSF51215">
    <property type="entry name" value="Regulatory protein AraC"/>
    <property type="match status" value="1"/>
</dbReference>
<evidence type="ECO:0000256" key="3">
    <source>
        <dbReference type="ARBA" id="ARBA00022448"/>
    </source>
</evidence>
<dbReference type="Pfam" id="PF12833">
    <property type="entry name" value="HTH_18"/>
    <property type="match status" value="1"/>
</dbReference>
<keyword evidence="13" id="KW-1185">Reference proteome</keyword>
<evidence type="ECO:0000256" key="1">
    <source>
        <dbReference type="ARBA" id="ARBA00004196"/>
    </source>
</evidence>
<protein>
    <submittedName>
        <fullName evidence="11">Helix-turn-helix domain-containing protein</fullName>
    </submittedName>
</protein>
<dbReference type="Pfam" id="PF02311">
    <property type="entry name" value="AraC_binding"/>
    <property type="match status" value="1"/>
</dbReference>
<dbReference type="InterPro" id="IPR020449">
    <property type="entry name" value="Tscrpt_reg_AraC-type_HTH"/>
</dbReference>
<sequence>MFLHPLECAKETFFVLQRMERQQYGLQQEHPPVWKDGHHLLYVQEGEGILRVDGDPLLLKPGKIVLLAPDCCVEVEGRSCKPLSLYDFSFTYTVASDTPAQSKKAKAVFSPGHHALSAQAAARFAQLLEQMEQLAETEEPLAKWKQSILFQEIMYLAVSDPLTTEETGGTREAIEKVLLYVQQHYQEDISLKEVAQMHGISASNFSSVFKKHVGLNPLDYVTQLRMAQAQRKLKASQPIELVARQVGFKDPLYFSRIFKRTVGVTPSAYRKQSQTDKIVTLLPHLNDYLLALGVKPFATLPYGGNDQVDGYLPYLARELSETKLTGSWNKPDMDELAEAKPGLILGSNWFHINLESVKKIAPTIPIILRDDWQSLLLELARFFGKGEEGKHWMRRYEQKVNQAKALLSLSKARDESVMILTVTCNEYRVYGGRRQLGKVLYEDLRLTPPAGISTKTHYVCVTLEQIQAMNPDHIFLSTNNSNPSKEQIKALQATKAWSGLRAVQKHQVYEVESWLNGHAPIKHSLSIDVAISHLAESKQWEVSVM</sequence>
<dbReference type="GO" id="GO:1901678">
    <property type="term" value="P:iron coordination entity transport"/>
    <property type="evidence" value="ECO:0007669"/>
    <property type="project" value="UniProtKB-ARBA"/>
</dbReference>
<accession>A0A3M8BCT2</accession>
<dbReference type="InterPro" id="IPR051313">
    <property type="entry name" value="Bact_iron-sidero_bind"/>
</dbReference>
<dbReference type="PANTHER" id="PTHR30532">
    <property type="entry name" value="IRON III DICITRATE-BINDING PERIPLASMIC PROTEIN"/>
    <property type="match status" value="1"/>
</dbReference>
<reference evidence="11 12" key="1">
    <citation type="submission" date="2018-10" db="EMBL/GenBank/DDBJ databases">
        <title>Phylogenomics of Brevibacillus.</title>
        <authorList>
            <person name="Dunlap C."/>
        </authorList>
    </citation>
    <scope>NUCLEOTIDE SEQUENCE [LARGE SCALE GENOMIC DNA]</scope>
    <source>
        <strain evidence="11 12">NRRL NRS 1219</strain>
    </source>
</reference>
<keyword evidence="6" id="KW-0238">DNA-binding</keyword>
<dbReference type="InterPro" id="IPR003313">
    <property type="entry name" value="AraC-bd"/>
</dbReference>
<dbReference type="Pfam" id="PF01497">
    <property type="entry name" value="Peripla_BP_2"/>
    <property type="match status" value="1"/>
</dbReference>
<evidence type="ECO:0000256" key="6">
    <source>
        <dbReference type="ARBA" id="ARBA00023125"/>
    </source>
</evidence>
<dbReference type="SUPFAM" id="SSF46689">
    <property type="entry name" value="Homeodomain-like"/>
    <property type="match status" value="2"/>
</dbReference>
<dbReference type="PANTHER" id="PTHR30532:SF21">
    <property type="entry name" value="SIDEROPHORE-BINDING LIPOPROTEIN YFIY-RELATED"/>
    <property type="match status" value="1"/>
</dbReference>
<dbReference type="EMBL" id="RHHN01000008">
    <property type="protein sequence ID" value="RNB60827.1"/>
    <property type="molecule type" value="Genomic_DNA"/>
</dbReference>
<dbReference type="SUPFAM" id="SSF53807">
    <property type="entry name" value="Helical backbone' metal receptor"/>
    <property type="match status" value="1"/>
</dbReference>
<dbReference type="GO" id="GO:0003700">
    <property type="term" value="F:DNA-binding transcription factor activity"/>
    <property type="evidence" value="ECO:0007669"/>
    <property type="project" value="InterPro"/>
</dbReference>
<dbReference type="GO" id="GO:0043565">
    <property type="term" value="F:sequence-specific DNA binding"/>
    <property type="evidence" value="ECO:0007669"/>
    <property type="project" value="InterPro"/>
</dbReference>
<dbReference type="EMBL" id="BJOD01000004">
    <property type="protein sequence ID" value="GED24508.1"/>
    <property type="molecule type" value="Genomic_DNA"/>
</dbReference>
<comment type="subcellular location">
    <subcellularLocation>
        <location evidence="1">Cell envelope</location>
    </subcellularLocation>
</comment>
<proteinExistence type="inferred from homology"/>
<reference evidence="10 13" key="2">
    <citation type="submission" date="2019-06" db="EMBL/GenBank/DDBJ databases">
        <title>Whole genome shotgun sequence of Brevibacillus agri NBRC 15538.</title>
        <authorList>
            <person name="Hosoyama A."/>
            <person name="Uohara A."/>
            <person name="Ohji S."/>
            <person name="Ichikawa N."/>
        </authorList>
    </citation>
    <scope>NUCLEOTIDE SEQUENCE [LARGE SCALE GENOMIC DNA]</scope>
    <source>
        <strain evidence="10 13">NBRC 15538</strain>
    </source>
</reference>
<dbReference type="GeneID" id="82811586"/>
<dbReference type="InterPro" id="IPR037923">
    <property type="entry name" value="HTH-like"/>
</dbReference>
<dbReference type="RefSeq" id="WP_122952439.1">
    <property type="nucleotide sequence ID" value="NZ_BJOD01000004.1"/>
</dbReference>
<dbReference type="InterPro" id="IPR014710">
    <property type="entry name" value="RmlC-like_jellyroll"/>
</dbReference>
<dbReference type="InterPro" id="IPR018060">
    <property type="entry name" value="HTH_AraC"/>
</dbReference>
<evidence type="ECO:0000313" key="13">
    <source>
        <dbReference type="Proteomes" id="UP000317180"/>
    </source>
</evidence>
<evidence type="ECO:0000259" key="9">
    <source>
        <dbReference type="PROSITE" id="PS50983"/>
    </source>
</evidence>
<comment type="similarity">
    <text evidence="2">Belongs to the bacterial solute-binding protein 8 family.</text>
</comment>
<feature type="domain" description="Fe/B12 periplasmic-binding" evidence="9">
    <location>
        <begin position="277"/>
        <end position="542"/>
    </location>
</feature>
<name>A0A3M8BCT2_9BACL</name>
<dbReference type="Proteomes" id="UP000317180">
    <property type="component" value="Unassembled WGS sequence"/>
</dbReference>
<dbReference type="InterPro" id="IPR002491">
    <property type="entry name" value="ABC_transptr_periplasmic_BD"/>
</dbReference>
<evidence type="ECO:0000256" key="5">
    <source>
        <dbReference type="ARBA" id="ARBA00023015"/>
    </source>
</evidence>
<dbReference type="OrthoDB" id="324626at2"/>
<dbReference type="InterPro" id="IPR009057">
    <property type="entry name" value="Homeodomain-like_sf"/>
</dbReference>
<comment type="caution">
    <text evidence="11">The sequence shown here is derived from an EMBL/GenBank/DDBJ whole genome shotgun (WGS) entry which is preliminary data.</text>
</comment>
<keyword evidence="4" id="KW-0732">Signal</keyword>
<keyword evidence="5" id="KW-0805">Transcription regulation</keyword>